<dbReference type="RefSeq" id="WP_127193271.1">
    <property type="nucleotide sequence ID" value="NZ_RZNY01000014.1"/>
</dbReference>
<dbReference type="Gene3D" id="1.10.4040.10">
    <property type="entry name" value="Penicillinase repressor domain"/>
    <property type="match status" value="1"/>
</dbReference>
<evidence type="ECO:0000313" key="5">
    <source>
        <dbReference type="EMBL" id="RUT44663.1"/>
    </source>
</evidence>
<keyword evidence="6" id="KW-1185">Reference proteome</keyword>
<keyword evidence="4" id="KW-0804">Transcription</keyword>
<proteinExistence type="inferred from homology"/>
<evidence type="ECO:0000256" key="4">
    <source>
        <dbReference type="ARBA" id="ARBA00023163"/>
    </source>
</evidence>
<keyword evidence="3" id="KW-0238">DNA-binding</keyword>
<protein>
    <submittedName>
        <fullName evidence="5">BlaI/MecI/CopY family transcriptional regulator</fullName>
    </submittedName>
</protein>
<dbReference type="Pfam" id="PF03965">
    <property type="entry name" value="Penicillinase_R"/>
    <property type="match status" value="1"/>
</dbReference>
<keyword evidence="2" id="KW-0805">Transcription regulation</keyword>
<name>A0A433Y6J4_9BACL</name>
<dbReference type="Proteomes" id="UP000279446">
    <property type="component" value="Unassembled WGS sequence"/>
</dbReference>
<dbReference type="InterPro" id="IPR005650">
    <property type="entry name" value="BlaI_family"/>
</dbReference>
<dbReference type="OrthoDB" id="9795583at2"/>
<evidence type="ECO:0000313" key="6">
    <source>
        <dbReference type="Proteomes" id="UP000279446"/>
    </source>
</evidence>
<organism evidence="5 6">
    <name type="scientific">Paenibacillus anaericanus</name>
    <dbReference type="NCBI Taxonomy" id="170367"/>
    <lineage>
        <taxon>Bacteria</taxon>
        <taxon>Bacillati</taxon>
        <taxon>Bacillota</taxon>
        <taxon>Bacilli</taxon>
        <taxon>Bacillales</taxon>
        <taxon>Paenibacillaceae</taxon>
        <taxon>Paenibacillus</taxon>
    </lineage>
</organism>
<accession>A0A433Y6J4</accession>
<dbReference type="GO" id="GO:0045892">
    <property type="term" value="P:negative regulation of DNA-templated transcription"/>
    <property type="evidence" value="ECO:0007669"/>
    <property type="project" value="InterPro"/>
</dbReference>
<dbReference type="InterPro" id="IPR036388">
    <property type="entry name" value="WH-like_DNA-bd_sf"/>
</dbReference>
<evidence type="ECO:0000256" key="2">
    <source>
        <dbReference type="ARBA" id="ARBA00023015"/>
    </source>
</evidence>
<dbReference type="PIRSF" id="PIRSF019455">
    <property type="entry name" value="CopR_AtkY"/>
    <property type="match status" value="1"/>
</dbReference>
<dbReference type="AlphaFoldDB" id="A0A433Y6J4"/>
<gene>
    <name evidence="5" type="ORF">EJP82_17035</name>
</gene>
<evidence type="ECO:0000256" key="3">
    <source>
        <dbReference type="ARBA" id="ARBA00023125"/>
    </source>
</evidence>
<dbReference type="SUPFAM" id="SSF46785">
    <property type="entry name" value="Winged helix' DNA-binding domain"/>
    <property type="match status" value="1"/>
</dbReference>
<comment type="similarity">
    <text evidence="1">Belongs to the BlaI transcriptional regulatory family.</text>
</comment>
<dbReference type="GO" id="GO:0003677">
    <property type="term" value="F:DNA binding"/>
    <property type="evidence" value="ECO:0007669"/>
    <property type="project" value="UniProtKB-KW"/>
</dbReference>
<sequence>MTIKLFDSELKVMEVLWKTGDITAKEISDILKDEIGWNMNTTYTVIKKCIAKGAIERREPNFMCHALIAKVQVQEMETDELVDKVFDGSVDKLFASLLGRKKLSTGQIEKLKQIVNNEEFNDDL</sequence>
<dbReference type="Gene3D" id="1.10.10.10">
    <property type="entry name" value="Winged helix-like DNA-binding domain superfamily/Winged helix DNA-binding domain"/>
    <property type="match status" value="1"/>
</dbReference>
<comment type="caution">
    <text evidence="5">The sequence shown here is derived from an EMBL/GenBank/DDBJ whole genome shotgun (WGS) entry which is preliminary data.</text>
</comment>
<evidence type="ECO:0000256" key="1">
    <source>
        <dbReference type="ARBA" id="ARBA00011046"/>
    </source>
</evidence>
<reference evidence="5 6" key="1">
    <citation type="submission" date="2018-12" db="EMBL/GenBank/DDBJ databases">
        <authorList>
            <person name="Sun L."/>
            <person name="Chen Z."/>
        </authorList>
    </citation>
    <scope>NUCLEOTIDE SEQUENCE [LARGE SCALE GENOMIC DNA]</scope>
    <source>
        <strain evidence="5 6">DSM 15890</strain>
    </source>
</reference>
<dbReference type="InterPro" id="IPR036390">
    <property type="entry name" value="WH_DNA-bd_sf"/>
</dbReference>
<dbReference type="EMBL" id="RZNY01000014">
    <property type="protein sequence ID" value="RUT44663.1"/>
    <property type="molecule type" value="Genomic_DNA"/>
</dbReference>